<feature type="transmembrane region" description="Helical" evidence="1">
    <location>
        <begin position="27"/>
        <end position="52"/>
    </location>
</feature>
<name>A0A0A8ZK38_ARUDO</name>
<accession>A0A0A8ZK38</accession>
<keyword evidence="1" id="KW-1133">Transmembrane helix</keyword>
<keyword evidence="1" id="KW-0472">Membrane</keyword>
<organism evidence="2">
    <name type="scientific">Arundo donax</name>
    <name type="common">Giant reed</name>
    <name type="synonym">Donax arundinaceus</name>
    <dbReference type="NCBI Taxonomy" id="35708"/>
    <lineage>
        <taxon>Eukaryota</taxon>
        <taxon>Viridiplantae</taxon>
        <taxon>Streptophyta</taxon>
        <taxon>Embryophyta</taxon>
        <taxon>Tracheophyta</taxon>
        <taxon>Spermatophyta</taxon>
        <taxon>Magnoliopsida</taxon>
        <taxon>Liliopsida</taxon>
        <taxon>Poales</taxon>
        <taxon>Poaceae</taxon>
        <taxon>PACMAD clade</taxon>
        <taxon>Arundinoideae</taxon>
        <taxon>Arundineae</taxon>
        <taxon>Arundo</taxon>
    </lineage>
</organism>
<proteinExistence type="predicted"/>
<dbReference type="AlphaFoldDB" id="A0A0A8ZK38"/>
<dbReference type="EMBL" id="GBRH01259847">
    <property type="protein sequence ID" value="JAD38048.1"/>
    <property type="molecule type" value="Transcribed_RNA"/>
</dbReference>
<evidence type="ECO:0000256" key="1">
    <source>
        <dbReference type="SAM" id="Phobius"/>
    </source>
</evidence>
<reference evidence="2" key="2">
    <citation type="journal article" date="2015" name="Data Brief">
        <title>Shoot transcriptome of the giant reed, Arundo donax.</title>
        <authorList>
            <person name="Barrero R.A."/>
            <person name="Guerrero F.D."/>
            <person name="Moolhuijzen P."/>
            <person name="Goolsby J.A."/>
            <person name="Tidwell J."/>
            <person name="Bellgard S.E."/>
            <person name="Bellgard M.I."/>
        </authorList>
    </citation>
    <scope>NUCLEOTIDE SEQUENCE</scope>
    <source>
        <tissue evidence="2">Shoot tissue taken approximately 20 cm above the soil surface</tissue>
    </source>
</reference>
<keyword evidence="1" id="KW-0812">Transmembrane</keyword>
<sequence length="67" mass="7560">MLEIVLCASLNPWGNRWFSSVHQCFPFALINCIKFGILKNASALGLCFLLSFARRQKMYVAMNCSGK</sequence>
<reference evidence="2" key="1">
    <citation type="submission" date="2014-09" db="EMBL/GenBank/DDBJ databases">
        <authorList>
            <person name="Magalhaes I.L.F."/>
            <person name="Oliveira U."/>
            <person name="Santos F.R."/>
            <person name="Vidigal T.H.D.A."/>
            <person name="Brescovit A.D."/>
            <person name="Santos A.J."/>
        </authorList>
    </citation>
    <scope>NUCLEOTIDE SEQUENCE</scope>
    <source>
        <tissue evidence="2">Shoot tissue taken approximately 20 cm above the soil surface</tissue>
    </source>
</reference>
<evidence type="ECO:0000313" key="2">
    <source>
        <dbReference type="EMBL" id="JAD38048.1"/>
    </source>
</evidence>
<protein>
    <submittedName>
        <fullName evidence="2">Uncharacterized protein</fullName>
    </submittedName>
</protein>